<accession>A0AAD1XIH1</accession>
<dbReference type="AlphaFoldDB" id="A0AAD1XIH1"/>
<dbReference type="Proteomes" id="UP001295684">
    <property type="component" value="Unassembled WGS sequence"/>
</dbReference>
<dbReference type="PANTHER" id="PTHR21574">
    <property type="entry name" value="CENTROSOMAL PROTEIN OF 120 KDA"/>
    <property type="match status" value="1"/>
</dbReference>
<feature type="coiled-coil region" evidence="1">
    <location>
        <begin position="190"/>
        <end position="266"/>
    </location>
</feature>
<feature type="region of interest" description="Disordered" evidence="2">
    <location>
        <begin position="316"/>
        <end position="364"/>
    </location>
</feature>
<dbReference type="EMBL" id="CAMPGE010014625">
    <property type="protein sequence ID" value="CAI2373286.1"/>
    <property type="molecule type" value="Genomic_DNA"/>
</dbReference>
<reference evidence="3" key="1">
    <citation type="submission" date="2023-07" db="EMBL/GenBank/DDBJ databases">
        <authorList>
            <consortium name="AG Swart"/>
            <person name="Singh M."/>
            <person name="Singh A."/>
            <person name="Seah K."/>
            <person name="Emmerich C."/>
        </authorList>
    </citation>
    <scope>NUCLEOTIDE SEQUENCE</scope>
    <source>
        <strain evidence="3">DP1</strain>
    </source>
</reference>
<dbReference type="GO" id="GO:0005815">
    <property type="term" value="C:microtubule organizing center"/>
    <property type="evidence" value="ECO:0007669"/>
    <property type="project" value="TreeGrafter"/>
</dbReference>
<proteinExistence type="predicted"/>
<keyword evidence="1" id="KW-0175">Coiled coil</keyword>
<keyword evidence="4" id="KW-1185">Reference proteome</keyword>
<feature type="coiled-coil region" evidence="1">
    <location>
        <begin position="69"/>
        <end position="163"/>
    </location>
</feature>
<protein>
    <submittedName>
        <fullName evidence="3">Uncharacterized protein</fullName>
    </submittedName>
</protein>
<dbReference type="PANTHER" id="PTHR21574:SF0">
    <property type="entry name" value="CENTROSOMAL PROTEIN OF 120 KDA"/>
    <property type="match status" value="1"/>
</dbReference>
<feature type="compositionally biased region" description="Polar residues" evidence="2">
    <location>
        <begin position="317"/>
        <end position="326"/>
    </location>
</feature>
<evidence type="ECO:0000313" key="3">
    <source>
        <dbReference type="EMBL" id="CAI2373286.1"/>
    </source>
</evidence>
<evidence type="ECO:0000256" key="2">
    <source>
        <dbReference type="SAM" id="MobiDB-lite"/>
    </source>
</evidence>
<comment type="caution">
    <text evidence="3">The sequence shown here is derived from an EMBL/GenBank/DDBJ whole genome shotgun (WGS) entry which is preliminary data.</text>
</comment>
<dbReference type="InterPro" id="IPR039893">
    <property type="entry name" value="CEP120-like"/>
</dbReference>
<organism evidence="3 4">
    <name type="scientific">Euplotes crassus</name>
    <dbReference type="NCBI Taxonomy" id="5936"/>
    <lineage>
        <taxon>Eukaryota</taxon>
        <taxon>Sar</taxon>
        <taxon>Alveolata</taxon>
        <taxon>Ciliophora</taxon>
        <taxon>Intramacronucleata</taxon>
        <taxon>Spirotrichea</taxon>
        <taxon>Hypotrichia</taxon>
        <taxon>Euplotida</taxon>
        <taxon>Euplotidae</taxon>
        <taxon>Moneuplotes</taxon>
    </lineage>
</organism>
<sequence length="364" mass="43209">MSGNRRNANPVDKDSDEYKAVWELETWKRAEEAKFKNHLKQIELETIDKVTKEWKLKEDKRDDELTAKMSLVENIEKKLRTKAQELQKREGKIIQVEDELKHKISEVSRQLSNKEEEILNMKKKFKEEQLTLQGEIKSLKKQVAKAKELLDQNEESYRTYRKDMEESPVSVMRTEINKKNLEIADISNQLEKSHTDIANNEIRYKKLKQECIKLRRELERQKQLEQERQAEELEKLKMAERNNSYNEQMKLELQMVKEELTRIQTQNLINTDKVTEEAKMMYIQGVNSDGFQTNNSMATSNPFASQNMIKTRIGKNNGIQNKQQKPQSRLEELRQLRQDLIENNDQIRKKEAEDSPSKDARLRK</sequence>
<name>A0AAD1XIH1_EUPCR</name>
<dbReference type="GO" id="GO:0010564">
    <property type="term" value="P:regulation of cell cycle process"/>
    <property type="evidence" value="ECO:0007669"/>
    <property type="project" value="TreeGrafter"/>
</dbReference>
<feature type="compositionally biased region" description="Basic and acidic residues" evidence="2">
    <location>
        <begin position="328"/>
        <end position="364"/>
    </location>
</feature>
<gene>
    <name evidence="3" type="ORF">ECRASSUSDP1_LOCUS14627</name>
</gene>
<evidence type="ECO:0000256" key="1">
    <source>
        <dbReference type="SAM" id="Coils"/>
    </source>
</evidence>
<evidence type="ECO:0000313" key="4">
    <source>
        <dbReference type="Proteomes" id="UP001295684"/>
    </source>
</evidence>